<reference evidence="3" key="1">
    <citation type="submission" date="2017-05" db="EMBL/GenBank/DDBJ databases">
        <title>Improved OligoMM genomes.</title>
        <authorList>
            <person name="Garzetti D."/>
        </authorList>
    </citation>
    <scope>NUCLEOTIDE SEQUENCE [LARGE SCALE GENOMIC DNA]</scope>
    <source>
        <strain evidence="3">YL45</strain>
    </source>
</reference>
<feature type="transmembrane region" description="Helical" evidence="1">
    <location>
        <begin position="121"/>
        <end position="143"/>
    </location>
</feature>
<keyword evidence="1" id="KW-0472">Membrane</keyword>
<dbReference type="Proteomes" id="UP000214610">
    <property type="component" value="Unassembled WGS sequence"/>
</dbReference>
<keyword evidence="1" id="KW-0812">Transmembrane</keyword>
<name>A0A227KNS0_9BURK</name>
<feature type="transmembrane region" description="Helical" evidence="1">
    <location>
        <begin position="77"/>
        <end position="100"/>
    </location>
</feature>
<feature type="transmembrane region" description="Helical" evidence="1">
    <location>
        <begin position="33"/>
        <end position="49"/>
    </location>
</feature>
<keyword evidence="1" id="KW-1133">Transmembrane helix</keyword>
<gene>
    <name evidence="2" type="ORF">ADH67_06325</name>
</gene>
<evidence type="ECO:0000313" key="3">
    <source>
        <dbReference type="Proteomes" id="UP000214610"/>
    </source>
</evidence>
<protein>
    <submittedName>
        <fullName evidence="2">Uncharacterized protein</fullName>
    </submittedName>
</protein>
<keyword evidence="3" id="KW-1185">Reference proteome</keyword>
<dbReference type="EMBL" id="NHMP01000003">
    <property type="protein sequence ID" value="OXE49739.1"/>
    <property type="molecule type" value="Genomic_DNA"/>
</dbReference>
<organism evidence="2 3">
    <name type="scientific">Turicimonas muris</name>
    <dbReference type="NCBI Taxonomy" id="1796652"/>
    <lineage>
        <taxon>Bacteria</taxon>
        <taxon>Pseudomonadati</taxon>
        <taxon>Pseudomonadota</taxon>
        <taxon>Betaproteobacteria</taxon>
        <taxon>Burkholderiales</taxon>
        <taxon>Sutterellaceae</taxon>
        <taxon>Turicimonas</taxon>
    </lineage>
</organism>
<comment type="caution">
    <text evidence="2">The sequence shown here is derived from an EMBL/GenBank/DDBJ whole genome shotgun (WGS) entry which is preliminary data.</text>
</comment>
<evidence type="ECO:0000256" key="1">
    <source>
        <dbReference type="SAM" id="Phobius"/>
    </source>
</evidence>
<dbReference type="RefSeq" id="WP_066593207.1">
    <property type="nucleotide sequence ID" value="NZ_CAJTBZ010000004.1"/>
</dbReference>
<feature type="transmembrane region" description="Helical" evidence="1">
    <location>
        <begin position="6"/>
        <end position="26"/>
    </location>
</feature>
<dbReference type="GeneID" id="78361642"/>
<dbReference type="AlphaFoldDB" id="A0A227KNS0"/>
<evidence type="ECO:0000313" key="2">
    <source>
        <dbReference type="EMBL" id="OXE49739.1"/>
    </source>
</evidence>
<sequence length="153" mass="17481">MNYADWFLLGLAAVTAAMLLFPYSLFLRSRKTFLPVLFFNVTVLTTLIGRNKEQLLSLCDGLVSCEFYMLTKELVEVIVGGTLIFIPVFATYCLFRDYFYLSSSKRAIDSIAIWEPNVGRVFYLLVLFIWLILMSLFLLLLIAREGVGLFCSV</sequence>
<accession>A0A227KNS0</accession>
<proteinExistence type="predicted"/>